<gene>
    <name evidence="4" type="ORF">DY240_01905</name>
</gene>
<sequence>MPPSGCEEARMGENVVGRSVRRPDLVEKVTGAAQYCVDVTMPGMAHAKVVRSDRAHARITGIDVAEALAGPGVVAVVTADDIASLHARFGHIIADHWILATGKVRYYGEPVAVVVAETVAAAADAVELVRVSYEDLPAVMDVDAALADGAPLVHEQSYEATGDESFKNLSHVDEETAEPALTNLAHEVTLGWGDVDAAFAESAAVVENTVHFPMLYAYAMEPYNAVASYHEGALSVVSTAQHPYMVRDDLARVFGLPLARVRVTSPYLGGGYGSKSYTKVEPLASVASWVTGRPVKLTLSVEEAIYTTRVDSARIHVKSGFAADGTILARDFDIVMDSGAYADNSPLVMAKAVNRCFGPYRVPNLRVRGRSVYTNTAPASSYRGFGAPQGNLAGETNLDRAAERLGISGADIRRRNLVRKGEEILPGKRGIDADIPADLEMVVESLERDRKDVPYYGIGFGCSASDAGAYPISTAQVRIQIDGSVLVLSGSTEMGQGSRSLLAQVAAEELGVDLSVVTVVQSDTSVTPYERTTGASRTTTLVGLALQRACADARARLRDMAAELFECAPGEVRDLPGAVAGPDGRELSFGAVVRQWFGGSAGEVTGVGLLRRDGATQKMPPFWEVGMVGVAVEIDPETGVVAVDQLVTVADVGFAINPRAVEGQDLGAATQGLGGALYEELVYDGAQLANANVVDYRVPRMKDLPRKIDLMIAERRDGVGPYGAKGAGEGTLNPIGGAVAAAVARAVGRWPDRLPLTPERVWRLMSSD</sequence>
<evidence type="ECO:0000313" key="5">
    <source>
        <dbReference type="Proteomes" id="UP000284057"/>
    </source>
</evidence>
<organism evidence="4 5">
    <name type="scientific">Jiangella rhizosphaerae</name>
    <dbReference type="NCBI Taxonomy" id="2293569"/>
    <lineage>
        <taxon>Bacteria</taxon>
        <taxon>Bacillati</taxon>
        <taxon>Actinomycetota</taxon>
        <taxon>Actinomycetes</taxon>
        <taxon>Jiangellales</taxon>
        <taxon>Jiangellaceae</taxon>
        <taxon>Jiangella</taxon>
    </lineage>
</organism>
<dbReference type="AlphaFoldDB" id="A0A418KWM4"/>
<evidence type="ECO:0000313" key="4">
    <source>
        <dbReference type="EMBL" id="RIQ35883.1"/>
    </source>
</evidence>
<dbReference type="PANTHER" id="PTHR11908">
    <property type="entry name" value="XANTHINE DEHYDROGENASE"/>
    <property type="match status" value="1"/>
</dbReference>
<feature type="domain" description="Aldehyde oxidase/xanthine dehydrogenase a/b hammerhead" evidence="3">
    <location>
        <begin position="30"/>
        <end position="137"/>
    </location>
</feature>
<evidence type="ECO:0000256" key="1">
    <source>
        <dbReference type="ARBA" id="ARBA00022505"/>
    </source>
</evidence>
<accession>A0A418KWM4</accession>
<protein>
    <submittedName>
        <fullName evidence="4">Xanthine dehydrogenase family protein molybdopterin-binding subunit</fullName>
    </submittedName>
</protein>
<dbReference type="Gene3D" id="3.30.365.10">
    <property type="entry name" value="Aldehyde oxidase/xanthine dehydrogenase, molybdopterin binding domain"/>
    <property type="match status" value="4"/>
</dbReference>
<dbReference type="GO" id="GO:0005506">
    <property type="term" value="F:iron ion binding"/>
    <property type="evidence" value="ECO:0007669"/>
    <property type="project" value="InterPro"/>
</dbReference>
<dbReference type="InterPro" id="IPR000674">
    <property type="entry name" value="Ald_Oxase/Xan_DH_a/b"/>
</dbReference>
<dbReference type="InterPro" id="IPR046867">
    <property type="entry name" value="AldOxase/xan_DH_MoCoBD2"/>
</dbReference>
<dbReference type="GO" id="GO:0016491">
    <property type="term" value="F:oxidoreductase activity"/>
    <property type="evidence" value="ECO:0007669"/>
    <property type="project" value="UniProtKB-KW"/>
</dbReference>
<dbReference type="SUPFAM" id="SSF54665">
    <property type="entry name" value="CO dehydrogenase molybdoprotein N-domain-like"/>
    <property type="match status" value="1"/>
</dbReference>
<dbReference type="Pfam" id="PF02738">
    <property type="entry name" value="MoCoBD_1"/>
    <property type="match status" value="1"/>
</dbReference>
<dbReference type="EMBL" id="QUAL01000018">
    <property type="protein sequence ID" value="RIQ35883.1"/>
    <property type="molecule type" value="Genomic_DNA"/>
</dbReference>
<dbReference type="SUPFAM" id="SSF56003">
    <property type="entry name" value="Molybdenum cofactor-binding domain"/>
    <property type="match status" value="1"/>
</dbReference>
<name>A0A418KWM4_9ACTN</name>
<dbReference type="SMART" id="SM01008">
    <property type="entry name" value="Ald_Xan_dh_C"/>
    <property type="match status" value="1"/>
</dbReference>
<evidence type="ECO:0000256" key="2">
    <source>
        <dbReference type="ARBA" id="ARBA00023002"/>
    </source>
</evidence>
<proteinExistence type="predicted"/>
<dbReference type="InterPro" id="IPR016208">
    <property type="entry name" value="Ald_Oxase/xanthine_DH-like"/>
</dbReference>
<dbReference type="InterPro" id="IPR008274">
    <property type="entry name" value="AldOxase/xan_DH_MoCoBD1"/>
</dbReference>
<reference evidence="4 5" key="1">
    <citation type="submission" date="2018-09" db="EMBL/GenBank/DDBJ databases">
        <title>Isolation, diversity and antifungal activity of actinobacteria from wheat.</title>
        <authorList>
            <person name="Han C."/>
        </authorList>
    </citation>
    <scope>NUCLEOTIDE SEQUENCE [LARGE SCALE GENOMIC DNA]</scope>
    <source>
        <strain evidence="4 5">NEAU-YY265</strain>
    </source>
</reference>
<comment type="caution">
    <text evidence="4">The sequence shown here is derived from an EMBL/GenBank/DDBJ whole genome shotgun (WGS) entry which is preliminary data.</text>
</comment>
<dbReference type="Gene3D" id="3.90.1170.50">
    <property type="entry name" value="Aldehyde oxidase/xanthine dehydrogenase, a/b hammerhead"/>
    <property type="match status" value="1"/>
</dbReference>
<keyword evidence="1" id="KW-0500">Molybdenum</keyword>
<dbReference type="Pfam" id="PF20256">
    <property type="entry name" value="MoCoBD_2"/>
    <property type="match status" value="1"/>
</dbReference>
<dbReference type="Pfam" id="PF01315">
    <property type="entry name" value="Ald_Xan_dh_C"/>
    <property type="match status" value="1"/>
</dbReference>
<dbReference type="InterPro" id="IPR037165">
    <property type="entry name" value="AldOxase/xan_DH_Mopterin-bd_sf"/>
</dbReference>
<dbReference type="Proteomes" id="UP000284057">
    <property type="component" value="Unassembled WGS sequence"/>
</dbReference>
<evidence type="ECO:0000259" key="3">
    <source>
        <dbReference type="SMART" id="SM01008"/>
    </source>
</evidence>
<dbReference type="PANTHER" id="PTHR11908:SF132">
    <property type="entry name" value="ALDEHYDE OXIDASE 1-RELATED"/>
    <property type="match status" value="1"/>
</dbReference>
<dbReference type="InterPro" id="IPR036856">
    <property type="entry name" value="Ald_Oxase/Xan_DH_a/b_sf"/>
</dbReference>
<keyword evidence="2" id="KW-0560">Oxidoreductase</keyword>
<keyword evidence="5" id="KW-1185">Reference proteome</keyword>